<gene>
    <name evidence="3" type="ORF">RHAB21_03098</name>
</gene>
<evidence type="ECO:0000259" key="2">
    <source>
        <dbReference type="Pfam" id="PF07331"/>
    </source>
</evidence>
<evidence type="ECO:0000313" key="3">
    <source>
        <dbReference type="EMBL" id="CAD7040846.1"/>
    </source>
</evidence>
<evidence type="ECO:0000313" key="4">
    <source>
        <dbReference type="Proteomes" id="UP000601041"/>
    </source>
</evidence>
<dbReference type="InterPro" id="IPR009936">
    <property type="entry name" value="DUF1468"/>
</dbReference>
<name>A0ABM8PPH6_9HYPH</name>
<feature type="transmembrane region" description="Helical" evidence="1">
    <location>
        <begin position="12"/>
        <end position="30"/>
    </location>
</feature>
<keyword evidence="1" id="KW-0472">Membrane</keyword>
<evidence type="ECO:0000256" key="1">
    <source>
        <dbReference type="SAM" id="Phobius"/>
    </source>
</evidence>
<keyword evidence="4" id="KW-1185">Reference proteome</keyword>
<feature type="domain" description="DUF1468" evidence="2">
    <location>
        <begin position="10"/>
        <end position="143"/>
    </location>
</feature>
<dbReference type="Proteomes" id="UP000601041">
    <property type="component" value="Unassembled WGS sequence"/>
</dbReference>
<dbReference type="Pfam" id="PF07331">
    <property type="entry name" value="TctB"/>
    <property type="match status" value="1"/>
</dbReference>
<keyword evidence="1" id="KW-0812">Transmembrane</keyword>
<sequence length="149" mass="15700">MPSIDYRDAVGGALLVALGATFTAYSWMHYPLGTVTRMGAGMVPFSLGVILAIFGGMILFASLSREGTFPQIRVATPLVVLGSVILFAVVIKPFGLLSAAFLATFVAAFADLSFRPLRNAALAAGLSAVAYLIFSLGLQLPLPLFAWPF</sequence>
<proteinExistence type="predicted"/>
<dbReference type="EMBL" id="CABFWE030000005">
    <property type="protein sequence ID" value="CAD7040846.1"/>
    <property type="molecule type" value="Genomic_DNA"/>
</dbReference>
<reference evidence="3 4" key="1">
    <citation type="submission" date="2020-11" db="EMBL/GenBank/DDBJ databases">
        <authorList>
            <person name="Lassalle F."/>
        </authorList>
    </citation>
    <scope>NUCLEOTIDE SEQUENCE [LARGE SCALE GENOMIC DNA]</scope>
    <source>
        <strain evidence="3 4">AB21</strain>
    </source>
</reference>
<protein>
    <submittedName>
        <fullName evidence="3">Tripartite tricarboxylate transporter TctB family protein</fullName>
    </submittedName>
</protein>
<feature type="transmembrane region" description="Helical" evidence="1">
    <location>
        <begin position="121"/>
        <end position="142"/>
    </location>
</feature>
<dbReference type="RefSeq" id="WP_183949871.1">
    <property type="nucleotide sequence ID" value="NZ_CABFWE030000005.1"/>
</dbReference>
<accession>A0ABM8PPH6</accession>
<organism evidence="3 4">
    <name type="scientific">Pseudorhizobium halotolerans</name>
    <dbReference type="NCBI Taxonomy" id="1233081"/>
    <lineage>
        <taxon>Bacteria</taxon>
        <taxon>Pseudomonadati</taxon>
        <taxon>Pseudomonadota</taxon>
        <taxon>Alphaproteobacteria</taxon>
        <taxon>Hyphomicrobiales</taxon>
        <taxon>Rhizobiaceae</taxon>
        <taxon>Rhizobium/Agrobacterium group</taxon>
        <taxon>Pseudorhizobium</taxon>
    </lineage>
</organism>
<keyword evidence="1" id="KW-1133">Transmembrane helix</keyword>
<comment type="caution">
    <text evidence="3">The sequence shown here is derived from an EMBL/GenBank/DDBJ whole genome shotgun (WGS) entry which is preliminary data.</text>
</comment>
<feature type="transmembrane region" description="Helical" evidence="1">
    <location>
        <begin position="42"/>
        <end position="62"/>
    </location>
</feature>